<dbReference type="Gene3D" id="1.10.3210.10">
    <property type="entry name" value="Hypothetical protein af1432"/>
    <property type="match status" value="1"/>
</dbReference>
<evidence type="ECO:0000259" key="1">
    <source>
        <dbReference type="PROSITE" id="PS51831"/>
    </source>
</evidence>
<dbReference type="PANTHER" id="PTHR43155">
    <property type="entry name" value="CYCLIC DI-GMP PHOSPHODIESTERASE PA4108-RELATED"/>
    <property type="match status" value="1"/>
</dbReference>
<dbReference type="SMART" id="SM00065">
    <property type="entry name" value="GAF"/>
    <property type="match status" value="1"/>
</dbReference>
<dbReference type="Pfam" id="PF13492">
    <property type="entry name" value="GAF_3"/>
    <property type="match status" value="1"/>
</dbReference>
<keyword evidence="3" id="KW-0378">Hydrolase</keyword>
<dbReference type="InterPro" id="IPR037522">
    <property type="entry name" value="HD_GYP_dom"/>
</dbReference>
<dbReference type="PROSITE" id="PS51832">
    <property type="entry name" value="HD_GYP"/>
    <property type="match status" value="1"/>
</dbReference>
<reference evidence="3" key="1">
    <citation type="submission" date="2018-06" db="EMBL/GenBank/DDBJ databases">
        <authorList>
            <person name="Zhirakovskaya E."/>
        </authorList>
    </citation>
    <scope>NUCLEOTIDE SEQUENCE</scope>
</reference>
<dbReference type="EMBL" id="UOEA01000080">
    <property type="protein sequence ID" value="VAV85011.1"/>
    <property type="molecule type" value="Genomic_DNA"/>
</dbReference>
<dbReference type="SMART" id="SM00471">
    <property type="entry name" value="HDc"/>
    <property type="match status" value="1"/>
</dbReference>
<gene>
    <name evidence="3" type="ORF">MNBD_DELTA01-388</name>
</gene>
<dbReference type="CDD" id="cd00077">
    <property type="entry name" value="HDc"/>
    <property type="match status" value="1"/>
</dbReference>
<dbReference type="InterPro" id="IPR003607">
    <property type="entry name" value="HD/PDEase_dom"/>
</dbReference>
<dbReference type="Pfam" id="PF13487">
    <property type="entry name" value="HD_5"/>
    <property type="match status" value="1"/>
</dbReference>
<dbReference type="PANTHER" id="PTHR43155:SF2">
    <property type="entry name" value="CYCLIC DI-GMP PHOSPHODIESTERASE PA4108"/>
    <property type="match status" value="1"/>
</dbReference>
<name>A0A3B0QY64_9ZZZZ</name>
<feature type="domain" description="HD-GYP" evidence="2">
    <location>
        <begin position="169"/>
        <end position="360"/>
    </location>
</feature>
<dbReference type="AlphaFoldDB" id="A0A3B0QY64"/>
<organism evidence="3">
    <name type="scientific">hydrothermal vent metagenome</name>
    <dbReference type="NCBI Taxonomy" id="652676"/>
    <lineage>
        <taxon>unclassified sequences</taxon>
        <taxon>metagenomes</taxon>
        <taxon>ecological metagenomes</taxon>
    </lineage>
</organism>
<dbReference type="InterPro" id="IPR006675">
    <property type="entry name" value="HDIG_dom"/>
</dbReference>
<proteinExistence type="predicted"/>
<evidence type="ECO:0000313" key="3">
    <source>
        <dbReference type="EMBL" id="VAV85011.1"/>
    </source>
</evidence>
<dbReference type="GO" id="GO:0016787">
    <property type="term" value="F:hydrolase activity"/>
    <property type="evidence" value="ECO:0007669"/>
    <property type="project" value="UniProtKB-KW"/>
</dbReference>
<accession>A0A3B0QY64</accession>
<dbReference type="SUPFAM" id="SSF55781">
    <property type="entry name" value="GAF domain-like"/>
    <property type="match status" value="1"/>
</dbReference>
<evidence type="ECO:0000259" key="2">
    <source>
        <dbReference type="PROSITE" id="PS51832"/>
    </source>
</evidence>
<dbReference type="InterPro" id="IPR029016">
    <property type="entry name" value="GAF-like_dom_sf"/>
</dbReference>
<dbReference type="SUPFAM" id="SSF109604">
    <property type="entry name" value="HD-domain/PDEase-like"/>
    <property type="match status" value="1"/>
</dbReference>
<protein>
    <submittedName>
        <fullName evidence="3">Metal dependent phosphohydrolase, HD region</fullName>
    </submittedName>
</protein>
<dbReference type="InterPro" id="IPR003018">
    <property type="entry name" value="GAF"/>
</dbReference>
<dbReference type="Gene3D" id="3.30.450.40">
    <property type="match status" value="1"/>
</dbReference>
<dbReference type="PROSITE" id="PS51831">
    <property type="entry name" value="HD"/>
    <property type="match status" value="1"/>
</dbReference>
<dbReference type="InterPro" id="IPR006674">
    <property type="entry name" value="HD_domain"/>
</dbReference>
<dbReference type="NCBIfam" id="TIGR00277">
    <property type="entry name" value="HDIG"/>
    <property type="match status" value="1"/>
</dbReference>
<feature type="domain" description="HD" evidence="1">
    <location>
        <begin position="191"/>
        <end position="313"/>
    </location>
</feature>
<sequence length="360" mass="39730">MNSNIVIDSIRSLHDLTKAINSTLDIKEVVEVIMKQASTLMKAERVVVLTLDSAKKDLSVYNSLGFADDKPQVALLRNTIAFDRCIVHKGRVIEMKELIPEDDYNELLCAAPELSDMVFAPLEIRGEAYGLLGVSDKKKNFSEMELEIFCALASHSAVALENANLYKKLKDTFVHTAHALAEAINSRDPYTGGHTKRVAEYSLELARALGLTEKEKEKLRLAAVLHDIGKIGIDDAILRKGGSLSHGEEESMRKHPEIGAKILGFVEEMREVVPAILYHHEKLDGTGYPAGLKGEGIPLHAKIIAIADTFDALTTDRPYRDALDKRSALAELNVKAGTHFDPYLVDIFCKTILEKAAAKE</sequence>